<dbReference type="Proteomes" id="UP001194714">
    <property type="component" value="Unassembled WGS sequence"/>
</dbReference>
<dbReference type="NCBIfam" id="NF033559">
    <property type="entry name" value="transpos_IS1634"/>
    <property type="match status" value="1"/>
</dbReference>
<evidence type="ECO:0000313" key="4">
    <source>
        <dbReference type="Proteomes" id="UP001194714"/>
    </source>
</evidence>
<dbReference type="Pfam" id="PF14104">
    <property type="entry name" value="DUF4277"/>
    <property type="match status" value="1"/>
</dbReference>
<accession>A0ABS0B074</accession>
<evidence type="ECO:0008006" key="5">
    <source>
        <dbReference type="Google" id="ProtNLM"/>
    </source>
</evidence>
<dbReference type="PANTHER" id="PTHR34614:SF2">
    <property type="entry name" value="TRANSPOSASE IS4-LIKE DOMAIN-CONTAINING PROTEIN"/>
    <property type="match status" value="1"/>
</dbReference>
<feature type="domain" description="DUF4277" evidence="2">
    <location>
        <begin position="25"/>
        <end position="131"/>
    </location>
</feature>
<dbReference type="Pfam" id="PF01609">
    <property type="entry name" value="DDE_Tnp_1"/>
    <property type="match status" value="1"/>
</dbReference>
<organism evidence="3 4">
    <name type="scientific">Candidatus Neptunichlamydia vexilliferae</name>
    <dbReference type="NCBI Taxonomy" id="1651774"/>
    <lineage>
        <taxon>Bacteria</taxon>
        <taxon>Pseudomonadati</taxon>
        <taxon>Chlamydiota</taxon>
        <taxon>Chlamydiia</taxon>
        <taxon>Parachlamydiales</taxon>
        <taxon>Simkaniaceae</taxon>
        <taxon>Candidatus Neptunichlamydia</taxon>
    </lineage>
</organism>
<comment type="caution">
    <text evidence="3">The sequence shown here is derived from an EMBL/GenBank/DDBJ whole genome shotgun (WGS) entry which is preliminary data.</text>
</comment>
<feature type="non-terminal residue" evidence="3">
    <location>
        <position position="392"/>
    </location>
</feature>
<reference evidence="3 4" key="1">
    <citation type="submission" date="2020-01" db="EMBL/GenBank/DDBJ databases">
        <title>Draft genome sequence of Cand. Neptunochlamydia vexilliferae K9.</title>
        <authorList>
            <person name="Schulz F."/>
            <person name="Koestlbacher S."/>
            <person name="Wascher F."/>
            <person name="Pizzetti I."/>
            <person name="Horn M."/>
        </authorList>
    </citation>
    <scope>NUCLEOTIDE SEQUENCE [LARGE SCALE GENOMIC DNA]</scope>
    <source>
        <strain evidence="3 4">K9</strain>
    </source>
</reference>
<dbReference type="InterPro" id="IPR047654">
    <property type="entry name" value="IS1634_transpos"/>
</dbReference>
<keyword evidence="4" id="KW-1185">Reference proteome</keyword>
<sequence length="392" mass="45118">MIIELSYIVKYFLSFLETCMMEEFSSKDMDHLGLVAGMCDEIGLVETINQITPPDPRAHLSAGECMKLMIINGLGFTSRPLYLEAQFFSTKPIKRLLGREIDEEEISDDRLGRALDRIYEADPEKIFSTIATQAAIRFNVNKRFQHLDSTSMSVHGEYEEGIGLIQFGYSKDNNPNLKQFMISLMSSQDGDVPLLAQTISGNTSDKKHFREVLKDLKKEIQEAEAPSYYVADSAFYVKETIEEVSKFTKWITRVPENITASRDLIRSLSKEEMSSYDNGYFASEVCSVYGGINQRWVVVFSQKAYDREVKTVERQVSKTEDKCKIEMNKFCRQEYSCKSDALKGLEAFRKKLKYHKCIFLATEETVKMEKRGRPKKTDKGKTIYRLKCILER</sequence>
<feature type="domain" description="Transposase IS4-like" evidence="1">
    <location>
        <begin position="147"/>
        <end position="272"/>
    </location>
</feature>
<gene>
    <name evidence="3" type="ORF">NEPTK9_001306</name>
</gene>
<proteinExistence type="predicted"/>
<evidence type="ECO:0000259" key="2">
    <source>
        <dbReference type="Pfam" id="PF14104"/>
    </source>
</evidence>
<dbReference type="InterPro" id="IPR002559">
    <property type="entry name" value="Transposase_11"/>
</dbReference>
<name>A0ABS0B074_9BACT</name>
<evidence type="ECO:0000313" key="3">
    <source>
        <dbReference type="EMBL" id="MBF5059788.1"/>
    </source>
</evidence>
<dbReference type="InterPro" id="IPR025457">
    <property type="entry name" value="DUF4277"/>
</dbReference>
<dbReference type="EMBL" id="JAAEJV010000041">
    <property type="protein sequence ID" value="MBF5059788.1"/>
    <property type="molecule type" value="Genomic_DNA"/>
</dbReference>
<protein>
    <recommendedName>
        <fullName evidence="5">DUF4277 domain-containing protein</fullName>
    </recommendedName>
</protein>
<evidence type="ECO:0000259" key="1">
    <source>
        <dbReference type="Pfam" id="PF01609"/>
    </source>
</evidence>
<dbReference type="PANTHER" id="PTHR34614">
    <property type="match status" value="1"/>
</dbReference>